<sequence length="91" mass="10265">MSFMGIVGFVLLAVVILSVLFALFHIFFTLLPVAIIAILIIWLIYRFTGKGGNDNTPTSGGYYDWFSNENDPNTRPPRKKARNVKTKDVDK</sequence>
<evidence type="ECO:0000256" key="2">
    <source>
        <dbReference type="SAM" id="Phobius"/>
    </source>
</evidence>
<protein>
    <submittedName>
        <fullName evidence="3">Uncharacterized protein</fullName>
    </submittedName>
</protein>
<dbReference type="KEGG" id="lae:LBAT_1156"/>
<feature type="transmembrane region" description="Helical" evidence="2">
    <location>
        <begin position="12"/>
        <end position="45"/>
    </location>
</feature>
<dbReference type="AlphaFoldDB" id="A0A0D6A510"/>
<reference evidence="3 4" key="1">
    <citation type="submission" date="2015-03" db="EMBL/GenBank/DDBJ databases">
        <title>Complete genome sequence of Lactobacillus acetotolerans NBRC 13120.</title>
        <authorList>
            <person name="Toh H."/>
            <person name="Morita H."/>
            <person name="Fujita N."/>
        </authorList>
    </citation>
    <scope>NUCLEOTIDE SEQUENCE [LARGE SCALE GENOMIC DNA]</scope>
    <source>
        <strain evidence="3 4">NBRC 13120</strain>
    </source>
</reference>
<feature type="region of interest" description="Disordered" evidence="1">
    <location>
        <begin position="67"/>
        <end position="91"/>
    </location>
</feature>
<gene>
    <name evidence="3" type="ORF">LBAT_1156</name>
</gene>
<evidence type="ECO:0000313" key="4">
    <source>
        <dbReference type="Proteomes" id="UP000035709"/>
    </source>
</evidence>
<evidence type="ECO:0000256" key="1">
    <source>
        <dbReference type="SAM" id="MobiDB-lite"/>
    </source>
</evidence>
<proteinExistence type="predicted"/>
<keyword evidence="2" id="KW-0812">Transmembrane</keyword>
<dbReference type="OrthoDB" id="2329331at2"/>
<organism evidence="3 4">
    <name type="scientific">Lactobacillus acetotolerans</name>
    <dbReference type="NCBI Taxonomy" id="1600"/>
    <lineage>
        <taxon>Bacteria</taxon>
        <taxon>Bacillati</taxon>
        <taxon>Bacillota</taxon>
        <taxon>Bacilli</taxon>
        <taxon>Lactobacillales</taxon>
        <taxon>Lactobacillaceae</taxon>
        <taxon>Lactobacillus</taxon>
    </lineage>
</organism>
<name>A0A0D6A510_9LACO</name>
<keyword evidence="2" id="KW-1133">Transmembrane helix</keyword>
<dbReference type="Proteomes" id="UP000035709">
    <property type="component" value="Chromosome"/>
</dbReference>
<dbReference type="EMBL" id="AP014808">
    <property type="protein sequence ID" value="BAQ57545.1"/>
    <property type="molecule type" value="Genomic_DNA"/>
</dbReference>
<keyword evidence="4" id="KW-1185">Reference proteome</keyword>
<dbReference type="STRING" id="1600.LBAT_1156"/>
<dbReference type="RefSeq" id="WP_060459623.1">
    <property type="nucleotide sequence ID" value="NZ_AP014808.1"/>
</dbReference>
<accession>A0A0D6A510</accession>
<evidence type="ECO:0000313" key="3">
    <source>
        <dbReference type="EMBL" id="BAQ57545.1"/>
    </source>
</evidence>
<keyword evidence="2" id="KW-0472">Membrane</keyword>
<dbReference type="PATRIC" id="fig|1600.4.peg.1181"/>